<evidence type="ECO:0000256" key="5">
    <source>
        <dbReference type="SAM" id="MobiDB-lite"/>
    </source>
</evidence>
<dbReference type="Pfam" id="PF03441">
    <property type="entry name" value="FAD_binding_7"/>
    <property type="match status" value="1"/>
</dbReference>
<accession>A0ABY4AI68</accession>
<organism evidence="7 8">
    <name type="scientific">Orrella daihaiensis</name>
    <dbReference type="NCBI Taxonomy" id="2782176"/>
    <lineage>
        <taxon>Bacteria</taxon>
        <taxon>Pseudomonadati</taxon>
        <taxon>Pseudomonadota</taxon>
        <taxon>Betaproteobacteria</taxon>
        <taxon>Burkholderiales</taxon>
        <taxon>Alcaligenaceae</taxon>
        <taxon>Orrella</taxon>
    </lineage>
</organism>
<feature type="region of interest" description="Disordered" evidence="5">
    <location>
        <begin position="476"/>
        <end position="523"/>
    </location>
</feature>
<sequence length="523" mass="59664">MEHIVVWFKRDLRIHDHQPLAQAAKRGALTCVYFIEPSLWRSPDAGTQHYQFILESLRDLHTQLAGMGLKLNLLVGEAIQCLERIRQTLPFAALYSHEETGNGLTYARDKAVARWCRENGIQWQEFAQFGVKRGPHDRDHWKSAWESFCGSFQVPVPGTVHSSPLRLIDRPPNPMELGLTDPDPPARQLGGRQLGLQTLQTFLHERSQQYRGGISSPLSAPTACSRVSAYLSYGCLSMREVYQATQNCINSLPPGRSRHKQGLQSFVSRLYWHCHFIQKLEDEPELEFRNLHRGYDGLREGEWSGERFEALREGRTGWPLVDACVAMLGQTGWLNFRMRAMLVSVAAYPLWLHWREVGHWLARQFLDYEPGIHWSQMQMQSGTTGINVPRIYNPIKQAKDHDPRGVFVRHWLPAMRQVPDAWLFEPWRMPDTLQNTCGIKVGSDIATPVCDLDSSTRRAKQKVFDLRATPAVRAAKSAIVKKHGSRKQLESSPTMTRKSKAKPVGRQSKSKPSVESSQLSLDF</sequence>
<dbReference type="Proteomes" id="UP000831607">
    <property type="component" value="Chromosome"/>
</dbReference>
<dbReference type="SUPFAM" id="SSF52425">
    <property type="entry name" value="Cryptochrome/photolyase, N-terminal domain"/>
    <property type="match status" value="1"/>
</dbReference>
<dbReference type="EMBL" id="CP063982">
    <property type="protein sequence ID" value="UOD49623.1"/>
    <property type="molecule type" value="Genomic_DNA"/>
</dbReference>
<keyword evidence="4" id="KW-0274">FAD</keyword>
<dbReference type="InterPro" id="IPR014729">
    <property type="entry name" value="Rossmann-like_a/b/a_fold"/>
</dbReference>
<protein>
    <submittedName>
        <fullName evidence="7">Deoxyribodipyrimidine photo-lyase</fullName>
    </submittedName>
</protein>
<evidence type="ECO:0000256" key="4">
    <source>
        <dbReference type="ARBA" id="ARBA00022827"/>
    </source>
</evidence>
<feature type="domain" description="Photolyase/cryptochrome alpha/beta" evidence="6">
    <location>
        <begin position="2"/>
        <end position="131"/>
    </location>
</feature>
<dbReference type="PANTHER" id="PTHR11455">
    <property type="entry name" value="CRYPTOCHROME"/>
    <property type="match status" value="1"/>
</dbReference>
<feature type="compositionally biased region" description="Polar residues" evidence="5">
    <location>
        <begin position="510"/>
        <end position="523"/>
    </location>
</feature>
<name>A0ABY4AI68_9BURK</name>
<dbReference type="SUPFAM" id="SSF48173">
    <property type="entry name" value="Cryptochrome/photolyase FAD-binding domain"/>
    <property type="match status" value="1"/>
</dbReference>
<keyword evidence="8" id="KW-1185">Reference proteome</keyword>
<dbReference type="PROSITE" id="PS51645">
    <property type="entry name" value="PHR_CRY_ALPHA_BETA"/>
    <property type="match status" value="1"/>
</dbReference>
<dbReference type="Pfam" id="PF00875">
    <property type="entry name" value="DNA_photolyase"/>
    <property type="match status" value="1"/>
</dbReference>
<evidence type="ECO:0000313" key="8">
    <source>
        <dbReference type="Proteomes" id="UP000831607"/>
    </source>
</evidence>
<dbReference type="InterPro" id="IPR005101">
    <property type="entry name" value="Cryptochr/Photolyase_FAD-bd"/>
</dbReference>
<dbReference type="InterPro" id="IPR006050">
    <property type="entry name" value="DNA_photolyase_N"/>
</dbReference>
<dbReference type="InterPro" id="IPR002081">
    <property type="entry name" value="Cryptochrome/DNA_photolyase_1"/>
</dbReference>
<dbReference type="InterPro" id="IPR036155">
    <property type="entry name" value="Crypto/Photolyase_N_sf"/>
</dbReference>
<evidence type="ECO:0000256" key="3">
    <source>
        <dbReference type="ARBA" id="ARBA00022630"/>
    </source>
</evidence>
<dbReference type="PANTHER" id="PTHR11455:SF9">
    <property type="entry name" value="CRYPTOCHROME CIRCADIAN CLOCK 5 ISOFORM X1"/>
    <property type="match status" value="1"/>
</dbReference>
<reference evidence="7 8" key="1">
    <citation type="submission" date="2020-11" db="EMBL/GenBank/DDBJ databases">
        <title>Algicoccus daihaiensis sp.nov., isolated from Daihai Lake in Inner Mongolia.</title>
        <authorList>
            <person name="Kai J."/>
        </authorList>
    </citation>
    <scope>NUCLEOTIDE SEQUENCE [LARGE SCALE GENOMIC DNA]</scope>
    <source>
        <strain evidence="8">f23</strain>
    </source>
</reference>
<dbReference type="Gene3D" id="1.10.579.10">
    <property type="entry name" value="DNA Cyclobutane Dipyrimidine Photolyase, subunit A, domain 3"/>
    <property type="match status" value="1"/>
</dbReference>
<evidence type="ECO:0000256" key="1">
    <source>
        <dbReference type="ARBA" id="ARBA00001932"/>
    </source>
</evidence>
<dbReference type="RefSeq" id="WP_243477850.1">
    <property type="nucleotide sequence ID" value="NZ_CP063982.1"/>
</dbReference>
<evidence type="ECO:0000259" key="6">
    <source>
        <dbReference type="PROSITE" id="PS51645"/>
    </source>
</evidence>
<proteinExistence type="predicted"/>
<dbReference type="Gene3D" id="3.40.50.620">
    <property type="entry name" value="HUPs"/>
    <property type="match status" value="1"/>
</dbReference>
<comment type="cofactor">
    <cofactor evidence="1">
        <name>(6R)-5,10-methylene-5,6,7,8-tetrahydrofolate</name>
        <dbReference type="ChEBI" id="CHEBI:15636"/>
    </cofactor>
</comment>
<dbReference type="Gene3D" id="1.25.40.80">
    <property type="match status" value="1"/>
</dbReference>
<comment type="cofactor">
    <cofactor evidence="2">
        <name>FAD</name>
        <dbReference type="ChEBI" id="CHEBI:57692"/>
    </cofactor>
</comment>
<evidence type="ECO:0000313" key="7">
    <source>
        <dbReference type="EMBL" id="UOD49623.1"/>
    </source>
</evidence>
<dbReference type="InterPro" id="IPR036134">
    <property type="entry name" value="Crypto/Photolyase_FAD-like_sf"/>
</dbReference>
<keyword evidence="3" id="KW-0285">Flavoprotein</keyword>
<evidence type="ECO:0000256" key="2">
    <source>
        <dbReference type="ARBA" id="ARBA00001974"/>
    </source>
</evidence>
<gene>
    <name evidence="7" type="ORF">DHf2319_09080</name>
</gene>